<dbReference type="PRINTS" id="PR00714">
    <property type="entry name" value="MAN6PISMRASE"/>
</dbReference>
<evidence type="ECO:0000259" key="9">
    <source>
        <dbReference type="Pfam" id="PF20511"/>
    </source>
</evidence>
<sequence>MLKLHGVGRDYAWGSVEAIPQLVGASPNGAPLAELWFGAHPGGPAAVRPAEADGAGSATTMPDLRAVIQADPAGTLGADVVSRFGARLPYLLKLIAPERPLSLQVHPSLDRARERYAAEEATGIARDAPERNYRDPNHKPELVYALTTFEAMCGFRAPRRAAELLVGLEVPLAQRLRDLLRADPSAGGVRDAFTTLLDHGTRPAREEVAAVAEACAARLGDGSPSPRADGTVVMLAEAYPGDPGVVASLLLNPVTLRPGEALFVPAGGVHAYLSGLGVEIMASSDNVLRAGLTEKHIDVPEMLECVDYVAAPPIRPAPEIFHGATKVFYAPVDDFELSVTDLADPPAGPPHPLPGRGPRILLCLEGAVDIFSTAERATLERGQALFVRADEGRVSVRGQGTVVQADVP</sequence>
<feature type="binding site" evidence="8">
    <location>
        <position position="270"/>
    </location>
    <ligand>
        <name>Zn(2+)</name>
        <dbReference type="ChEBI" id="CHEBI:29105"/>
    </ligand>
</feature>
<gene>
    <name evidence="10" type="primary">manA</name>
    <name evidence="10" type="ORF">GB882_03250</name>
</gene>
<comment type="similarity">
    <text evidence="2">Belongs to the mannose-6-phosphate isomerase type 1 family.</text>
</comment>
<dbReference type="EC" id="5.3.1.8" evidence="3"/>
<dbReference type="NCBIfam" id="TIGR00218">
    <property type="entry name" value="manA"/>
    <property type="match status" value="1"/>
</dbReference>
<dbReference type="PANTHER" id="PTHR10309:SF0">
    <property type="entry name" value="MANNOSE-6-PHOSPHATE ISOMERASE"/>
    <property type="match status" value="1"/>
</dbReference>
<keyword evidence="11" id="KW-1185">Reference proteome</keyword>
<evidence type="ECO:0000313" key="10">
    <source>
        <dbReference type="EMBL" id="MPV87671.1"/>
    </source>
</evidence>
<feature type="binding site" evidence="8">
    <location>
        <position position="106"/>
    </location>
    <ligand>
        <name>Zn(2+)</name>
        <dbReference type="ChEBI" id="CHEBI:29105"/>
    </ligand>
</feature>
<comment type="catalytic activity">
    <reaction evidence="1">
        <text>D-mannose 6-phosphate = D-fructose 6-phosphate</text>
        <dbReference type="Rhea" id="RHEA:12356"/>
        <dbReference type="ChEBI" id="CHEBI:58735"/>
        <dbReference type="ChEBI" id="CHEBI:61527"/>
        <dbReference type="EC" id="5.3.1.8"/>
    </reaction>
</comment>
<reference evidence="10 11" key="1">
    <citation type="submission" date="2019-10" db="EMBL/GenBank/DDBJ databases">
        <title>Georgenia wutianyii sp. nov. and Georgenia yuyongxinii sp. nov. isolated from plateau pika (Ochotona curzoniae) in the Qinghai-Tibet plateau of China.</title>
        <authorList>
            <person name="Tian Z."/>
        </authorList>
    </citation>
    <scope>NUCLEOTIDE SEQUENCE [LARGE SCALE GENOMIC DNA]</scope>
    <source>
        <strain evidence="10 11">JCM 15130</strain>
    </source>
</reference>
<evidence type="ECO:0000256" key="7">
    <source>
        <dbReference type="PIRSR" id="PIRSR001480-1"/>
    </source>
</evidence>
<protein>
    <recommendedName>
        <fullName evidence="3">mannose-6-phosphate isomerase</fullName>
        <ecNumber evidence="3">5.3.1.8</ecNumber>
    </recommendedName>
</protein>
<name>A0A7J9USS8_9MICO</name>
<dbReference type="Pfam" id="PF20511">
    <property type="entry name" value="PMI_typeI_cat"/>
    <property type="match status" value="1"/>
</dbReference>
<dbReference type="GO" id="GO:0005975">
    <property type="term" value="P:carbohydrate metabolic process"/>
    <property type="evidence" value="ECO:0007669"/>
    <property type="project" value="InterPro"/>
</dbReference>
<dbReference type="InterPro" id="IPR014710">
    <property type="entry name" value="RmlC-like_jellyroll"/>
</dbReference>
<dbReference type="InterPro" id="IPR011051">
    <property type="entry name" value="RmlC_Cupin_sf"/>
</dbReference>
<evidence type="ECO:0000256" key="6">
    <source>
        <dbReference type="ARBA" id="ARBA00023235"/>
    </source>
</evidence>
<proteinExistence type="inferred from homology"/>
<dbReference type="OrthoDB" id="9792649at2"/>
<dbReference type="Proteomes" id="UP000429644">
    <property type="component" value="Unassembled WGS sequence"/>
</dbReference>
<dbReference type="GO" id="GO:0009298">
    <property type="term" value="P:GDP-mannose biosynthetic process"/>
    <property type="evidence" value="ECO:0007669"/>
    <property type="project" value="InterPro"/>
</dbReference>
<keyword evidence="5 8" id="KW-0862">Zinc</keyword>
<dbReference type="PIRSF" id="PIRSF001480">
    <property type="entry name" value="Mannose-6-phosphate_isomerase"/>
    <property type="match status" value="1"/>
</dbReference>
<comment type="caution">
    <text evidence="10">The sequence shown here is derived from an EMBL/GenBank/DDBJ whole genome shotgun (WGS) entry which is preliminary data.</text>
</comment>
<feature type="active site" evidence="7">
    <location>
        <position position="289"/>
    </location>
</feature>
<dbReference type="EMBL" id="WHPD01000712">
    <property type="protein sequence ID" value="MPV87671.1"/>
    <property type="molecule type" value="Genomic_DNA"/>
</dbReference>
<organism evidence="10 11">
    <name type="scientific">Georgenia ruanii</name>
    <dbReference type="NCBI Taxonomy" id="348442"/>
    <lineage>
        <taxon>Bacteria</taxon>
        <taxon>Bacillati</taxon>
        <taxon>Actinomycetota</taxon>
        <taxon>Actinomycetes</taxon>
        <taxon>Micrococcales</taxon>
        <taxon>Bogoriellaceae</taxon>
        <taxon>Georgenia</taxon>
    </lineage>
</organism>
<feature type="binding site" evidence="8">
    <location>
        <position position="141"/>
    </location>
    <ligand>
        <name>Zn(2+)</name>
        <dbReference type="ChEBI" id="CHEBI:29105"/>
    </ligand>
</feature>
<accession>A0A7J9USS8</accession>
<feature type="binding site" evidence="8">
    <location>
        <position position="104"/>
    </location>
    <ligand>
        <name>Zn(2+)</name>
        <dbReference type="ChEBI" id="CHEBI:29105"/>
    </ligand>
</feature>
<dbReference type="AlphaFoldDB" id="A0A7J9USS8"/>
<dbReference type="Gene3D" id="1.10.441.10">
    <property type="entry name" value="Phosphomannose Isomerase, domain 2"/>
    <property type="match status" value="1"/>
</dbReference>
<feature type="domain" description="Phosphomannose isomerase type I catalytic" evidence="9">
    <location>
        <begin position="1"/>
        <end position="156"/>
    </location>
</feature>
<dbReference type="InterPro" id="IPR016305">
    <property type="entry name" value="Mannose-6-P_Isomerase"/>
</dbReference>
<dbReference type="InterPro" id="IPR001250">
    <property type="entry name" value="Man6P_Isoase-1"/>
</dbReference>
<keyword evidence="6 10" id="KW-0413">Isomerase</keyword>
<dbReference type="InterPro" id="IPR046457">
    <property type="entry name" value="PMI_typeI_cat"/>
</dbReference>
<evidence type="ECO:0000256" key="1">
    <source>
        <dbReference type="ARBA" id="ARBA00000757"/>
    </source>
</evidence>
<evidence type="ECO:0000256" key="2">
    <source>
        <dbReference type="ARBA" id="ARBA00010772"/>
    </source>
</evidence>
<evidence type="ECO:0000313" key="11">
    <source>
        <dbReference type="Proteomes" id="UP000429644"/>
    </source>
</evidence>
<dbReference type="CDD" id="cd07011">
    <property type="entry name" value="cupin_PMI_type_I_N"/>
    <property type="match status" value="1"/>
</dbReference>
<keyword evidence="4 8" id="KW-0479">Metal-binding</keyword>
<evidence type="ECO:0000256" key="3">
    <source>
        <dbReference type="ARBA" id="ARBA00011956"/>
    </source>
</evidence>
<dbReference type="PANTHER" id="PTHR10309">
    <property type="entry name" value="MANNOSE-6-PHOSPHATE ISOMERASE"/>
    <property type="match status" value="1"/>
</dbReference>
<comment type="cofactor">
    <cofactor evidence="8">
        <name>Zn(2+)</name>
        <dbReference type="ChEBI" id="CHEBI:29105"/>
    </cofactor>
    <text evidence="8">Binds 1 zinc ion per subunit.</text>
</comment>
<dbReference type="GO" id="GO:0004476">
    <property type="term" value="F:mannose-6-phosphate isomerase activity"/>
    <property type="evidence" value="ECO:0007669"/>
    <property type="project" value="UniProtKB-EC"/>
</dbReference>
<evidence type="ECO:0000256" key="4">
    <source>
        <dbReference type="ARBA" id="ARBA00022723"/>
    </source>
</evidence>
<dbReference type="GO" id="GO:0008270">
    <property type="term" value="F:zinc ion binding"/>
    <property type="evidence" value="ECO:0007669"/>
    <property type="project" value="InterPro"/>
</dbReference>
<dbReference type="RefSeq" id="WP_152230275.1">
    <property type="nucleotide sequence ID" value="NZ_BAAAOT010000004.1"/>
</dbReference>
<evidence type="ECO:0000256" key="8">
    <source>
        <dbReference type="PIRSR" id="PIRSR001480-2"/>
    </source>
</evidence>
<dbReference type="SUPFAM" id="SSF51182">
    <property type="entry name" value="RmlC-like cupins"/>
    <property type="match status" value="1"/>
</dbReference>
<dbReference type="InterPro" id="IPR018050">
    <property type="entry name" value="Pmannose_isomerase-type1_CS"/>
</dbReference>
<dbReference type="GO" id="GO:0005829">
    <property type="term" value="C:cytosol"/>
    <property type="evidence" value="ECO:0007669"/>
    <property type="project" value="TreeGrafter"/>
</dbReference>
<evidence type="ECO:0000256" key="5">
    <source>
        <dbReference type="ARBA" id="ARBA00022833"/>
    </source>
</evidence>
<dbReference type="Gene3D" id="2.60.120.10">
    <property type="entry name" value="Jelly Rolls"/>
    <property type="match status" value="2"/>
</dbReference>
<dbReference type="PROSITE" id="PS00965">
    <property type="entry name" value="PMI_I_1"/>
    <property type="match status" value="1"/>
</dbReference>